<dbReference type="Proteomes" id="UP000654075">
    <property type="component" value="Unassembled WGS sequence"/>
</dbReference>
<reference evidence="4" key="1">
    <citation type="submission" date="2021-02" db="EMBL/GenBank/DDBJ databases">
        <authorList>
            <person name="Dougan E. K."/>
            <person name="Rhodes N."/>
            <person name="Thang M."/>
            <person name="Chan C."/>
        </authorList>
    </citation>
    <scope>NUCLEOTIDE SEQUENCE</scope>
</reference>
<evidence type="ECO:0000313" key="4">
    <source>
        <dbReference type="EMBL" id="CAE8627583.1"/>
    </source>
</evidence>
<comment type="caution">
    <text evidence="4">The sequence shown here is derived from an EMBL/GenBank/DDBJ whole genome shotgun (WGS) entry which is preliminary data.</text>
</comment>
<dbReference type="GO" id="GO:0008270">
    <property type="term" value="F:zinc ion binding"/>
    <property type="evidence" value="ECO:0007669"/>
    <property type="project" value="UniProtKB-KW"/>
</dbReference>
<gene>
    <name evidence="4" type="ORF">PGLA1383_LOCUS44314</name>
</gene>
<keyword evidence="1" id="KW-0862">Zinc</keyword>
<evidence type="ECO:0000259" key="3">
    <source>
        <dbReference type="PROSITE" id="PS50103"/>
    </source>
</evidence>
<dbReference type="PROSITE" id="PS50103">
    <property type="entry name" value="ZF_C3H1"/>
    <property type="match status" value="1"/>
</dbReference>
<dbReference type="EMBL" id="CAJNNV010029214">
    <property type="protein sequence ID" value="CAE8627583.1"/>
    <property type="molecule type" value="Genomic_DNA"/>
</dbReference>
<dbReference type="InterPro" id="IPR000571">
    <property type="entry name" value="Znf_CCCH"/>
</dbReference>
<sequence>MAYTCATPLKYCYRSTFIDVIEPHQQEAHFKKRSHSVPATRAAPACDEEPELRSYVASLGQRAEQLVVLSRRSSNKTNMFALSTDVLADQDHLETCSTASPTSNPTATSTNLGEASSCSPRVPTPTSRSSSTPDTEMVPEDRPSVLQNPGSMAHPELCRRPCIYFAAGTCSNGSACGYCHLNHENRPSHLDRRHRDIVRSLSEAERLALLLTVLRCRAESTGLAAESLEVLALLEDKAGACAAASTDSRAAASRAALAATSPQHQLSKLSAALRKMPFSTVLAMALRGGENKREENSWAEGGSSDQLLLEAVERMRAQFAPQAVSALTAGA</sequence>
<evidence type="ECO:0000256" key="2">
    <source>
        <dbReference type="SAM" id="MobiDB-lite"/>
    </source>
</evidence>
<dbReference type="AlphaFoldDB" id="A0A813GQL1"/>
<proteinExistence type="predicted"/>
<evidence type="ECO:0000256" key="1">
    <source>
        <dbReference type="PROSITE-ProRule" id="PRU00723"/>
    </source>
</evidence>
<accession>A0A813GQL1</accession>
<feature type="compositionally biased region" description="Low complexity" evidence="2">
    <location>
        <begin position="97"/>
        <end position="135"/>
    </location>
</feature>
<feature type="domain" description="C3H1-type" evidence="3">
    <location>
        <begin position="156"/>
        <end position="183"/>
    </location>
</feature>
<evidence type="ECO:0000313" key="5">
    <source>
        <dbReference type="Proteomes" id="UP000654075"/>
    </source>
</evidence>
<keyword evidence="1" id="KW-0479">Metal-binding</keyword>
<keyword evidence="1" id="KW-0863">Zinc-finger</keyword>
<name>A0A813GQL1_POLGL</name>
<protein>
    <recommendedName>
        <fullName evidence="3">C3H1-type domain-containing protein</fullName>
    </recommendedName>
</protein>
<organism evidence="4 5">
    <name type="scientific">Polarella glacialis</name>
    <name type="common">Dinoflagellate</name>
    <dbReference type="NCBI Taxonomy" id="89957"/>
    <lineage>
        <taxon>Eukaryota</taxon>
        <taxon>Sar</taxon>
        <taxon>Alveolata</taxon>
        <taxon>Dinophyceae</taxon>
        <taxon>Suessiales</taxon>
        <taxon>Suessiaceae</taxon>
        <taxon>Polarella</taxon>
    </lineage>
</organism>
<keyword evidence="5" id="KW-1185">Reference proteome</keyword>
<feature type="region of interest" description="Disordered" evidence="2">
    <location>
        <begin position="95"/>
        <end position="148"/>
    </location>
</feature>
<feature type="zinc finger region" description="C3H1-type" evidence="1">
    <location>
        <begin position="156"/>
        <end position="183"/>
    </location>
</feature>